<dbReference type="InterPro" id="IPR036412">
    <property type="entry name" value="HAD-like_sf"/>
</dbReference>
<dbReference type="InterPro" id="IPR050155">
    <property type="entry name" value="HAD-like_hydrolase_sf"/>
</dbReference>
<dbReference type="SUPFAM" id="SSF56784">
    <property type="entry name" value="HAD-like"/>
    <property type="match status" value="1"/>
</dbReference>
<dbReference type="InterPro" id="IPR023198">
    <property type="entry name" value="PGP-like_dom2"/>
</dbReference>
<accession>A0A7C6EFY1</accession>
<proteinExistence type="predicted"/>
<dbReference type="Gene3D" id="3.40.50.1000">
    <property type="entry name" value="HAD superfamily/HAD-like"/>
    <property type="match status" value="1"/>
</dbReference>
<dbReference type="Pfam" id="PF13419">
    <property type="entry name" value="HAD_2"/>
    <property type="match status" value="1"/>
</dbReference>
<dbReference type="EMBL" id="DTHJ01000024">
    <property type="protein sequence ID" value="HHS62220.1"/>
    <property type="molecule type" value="Genomic_DNA"/>
</dbReference>
<dbReference type="AlphaFoldDB" id="A0A7C6EFY1"/>
<dbReference type="InterPro" id="IPR023214">
    <property type="entry name" value="HAD_sf"/>
</dbReference>
<gene>
    <name evidence="1" type="ORF">ENV70_01205</name>
</gene>
<dbReference type="PANTHER" id="PTHR43434">
    <property type="entry name" value="PHOSPHOGLYCOLATE PHOSPHATASE"/>
    <property type="match status" value="1"/>
</dbReference>
<dbReference type="GO" id="GO:0008967">
    <property type="term" value="F:phosphoglycolate phosphatase activity"/>
    <property type="evidence" value="ECO:0007669"/>
    <property type="project" value="TreeGrafter"/>
</dbReference>
<sequence length="217" mass="24602">MPFKAVIFDLDGTLLDTIKDIADSMNTVLKKLGFPTYKTEDYYYFVGEGMDVLCKKVIPEPHNTPELIKKCVEMMKIEYQKNWLNNTKPYPGIPELLTELEKRKIRMAVLSNKPDAFTKLFVQKLLPQVNFSMVLGETPDFPKKPAPDGALYIARELGILPEDFIYLGDSAIDIRTAYSAGMYPVGVLWGFRTAEELITSGAKKLINRPDELLEIIS</sequence>
<dbReference type="GO" id="GO:0005829">
    <property type="term" value="C:cytosol"/>
    <property type="evidence" value="ECO:0007669"/>
    <property type="project" value="TreeGrafter"/>
</dbReference>
<name>A0A7C6EFY1_UNCW3</name>
<dbReference type="SFLD" id="SFLDG01129">
    <property type="entry name" value="C1.5:_HAD__Beta-PGM__Phosphata"/>
    <property type="match status" value="1"/>
</dbReference>
<dbReference type="GO" id="GO:0006281">
    <property type="term" value="P:DNA repair"/>
    <property type="evidence" value="ECO:0007669"/>
    <property type="project" value="TreeGrafter"/>
</dbReference>
<comment type="caution">
    <text evidence="1">The sequence shown here is derived from an EMBL/GenBank/DDBJ whole genome shotgun (WGS) entry which is preliminary data.</text>
</comment>
<dbReference type="NCBIfam" id="TIGR01549">
    <property type="entry name" value="HAD-SF-IA-v1"/>
    <property type="match status" value="1"/>
</dbReference>
<protein>
    <submittedName>
        <fullName evidence="1">HAD family hydrolase</fullName>
    </submittedName>
</protein>
<dbReference type="SFLD" id="SFLDG01135">
    <property type="entry name" value="C1.5.6:_HAD__Beta-PGM__Phospha"/>
    <property type="match status" value="1"/>
</dbReference>
<dbReference type="Gene3D" id="1.10.150.240">
    <property type="entry name" value="Putative phosphatase, domain 2"/>
    <property type="match status" value="1"/>
</dbReference>
<reference evidence="1" key="1">
    <citation type="journal article" date="2020" name="mSystems">
        <title>Genome- and Community-Level Interaction Insights into Carbon Utilization and Element Cycling Functions of Hydrothermarchaeota in Hydrothermal Sediment.</title>
        <authorList>
            <person name="Zhou Z."/>
            <person name="Liu Y."/>
            <person name="Xu W."/>
            <person name="Pan J."/>
            <person name="Luo Z.H."/>
            <person name="Li M."/>
        </authorList>
    </citation>
    <scope>NUCLEOTIDE SEQUENCE [LARGE SCALE GENOMIC DNA]</scope>
    <source>
        <strain evidence="1">SpSt-783</strain>
    </source>
</reference>
<organism evidence="1">
    <name type="scientific">candidate division WOR-3 bacterium</name>
    <dbReference type="NCBI Taxonomy" id="2052148"/>
    <lineage>
        <taxon>Bacteria</taxon>
        <taxon>Bacteria division WOR-3</taxon>
    </lineage>
</organism>
<evidence type="ECO:0000313" key="1">
    <source>
        <dbReference type="EMBL" id="HHS62220.1"/>
    </source>
</evidence>
<dbReference type="InterPro" id="IPR006439">
    <property type="entry name" value="HAD-SF_hydro_IA"/>
</dbReference>
<dbReference type="InterPro" id="IPR041492">
    <property type="entry name" value="HAD_2"/>
</dbReference>
<keyword evidence="1" id="KW-0378">Hydrolase</keyword>
<dbReference type="PANTHER" id="PTHR43434:SF1">
    <property type="entry name" value="PHOSPHOGLYCOLATE PHOSPHATASE"/>
    <property type="match status" value="1"/>
</dbReference>
<dbReference type="SFLD" id="SFLDS00003">
    <property type="entry name" value="Haloacid_Dehalogenase"/>
    <property type="match status" value="1"/>
</dbReference>